<dbReference type="AlphaFoldDB" id="A0A399TBB7"/>
<proteinExistence type="predicted"/>
<dbReference type="Gene3D" id="3.10.450.50">
    <property type="match status" value="1"/>
</dbReference>
<organism evidence="1 2">
    <name type="scientific">Clavibacter lycopersici</name>
    <dbReference type="NCBI Taxonomy" id="2301718"/>
    <lineage>
        <taxon>Bacteria</taxon>
        <taxon>Bacillati</taxon>
        <taxon>Actinomycetota</taxon>
        <taxon>Actinomycetes</taxon>
        <taxon>Micrococcales</taxon>
        <taxon>Microbacteriaceae</taxon>
        <taxon>Clavibacter</taxon>
    </lineage>
</organism>
<name>A0A399TBB7_9MICO</name>
<dbReference type="EMBL" id="QWGT01000063">
    <property type="protein sequence ID" value="RIJ52085.1"/>
    <property type="molecule type" value="Genomic_DNA"/>
</dbReference>
<dbReference type="Proteomes" id="UP000266484">
    <property type="component" value="Unassembled WGS sequence"/>
</dbReference>
<accession>A0A399TBB7</accession>
<evidence type="ECO:0000313" key="2">
    <source>
        <dbReference type="Proteomes" id="UP000266484"/>
    </source>
</evidence>
<evidence type="ECO:0000313" key="1">
    <source>
        <dbReference type="EMBL" id="RIJ52085.1"/>
    </source>
</evidence>
<protein>
    <submittedName>
        <fullName evidence="1">Nuclear transport factor 2 family protein</fullName>
    </submittedName>
</protein>
<reference evidence="1 2" key="1">
    <citation type="submission" date="2018-08" db="EMBL/GenBank/DDBJ databases">
        <title>Genome Sequence of Clavibacter michiganensis Subspecies type strains, and the Atypical Peach-Colored Strains Isolated from Tomato.</title>
        <authorList>
            <person name="Osdaghi E."/>
            <person name="Portier P."/>
            <person name="Briand M."/>
            <person name="Jacques M.-A."/>
        </authorList>
    </citation>
    <scope>NUCLEOTIDE SEQUENCE [LARGE SCALE GENOMIC DNA]</scope>
    <source>
        <strain evidence="1 2">CFBP 8615</strain>
    </source>
</reference>
<dbReference type="InterPro" id="IPR032710">
    <property type="entry name" value="NTF2-like_dom_sf"/>
</dbReference>
<comment type="caution">
    <text evidence="1">The sequence shown here is derived from an EMBL/GenBank/DDBJ whole genome shotgun (WGS) entry which is preliminary data.</text>
</comment>
<dbReference type="SUPFAM" id="SSF54427">
    <property type="entry name" value="NTF2-like"/>
    <property type="match status" value="1"/>
</dbReference>
<sequence length="110" mass="11996">MTTRFPASIAQYLLAVEADDIPGSLDALTPDAVVVDEGVARTGAGIAEWRARSASEYAYTREFRGLEVVDPSRFVAQHRLEGDFPGGVVDLRFTFTLAADGRIRRLEIAP</sequence>
<dbReference type="RefSeq" id="WP_119381923.1">
    <property type="nucleotide sequence ID" value="NZ_QWGT01000063.1"/>
</dbReference>
<gene>
    <name evidence="1" type="ORF">DZG00_06300</name>
</gene>
<dbReference type="OrthoDB" id="8684708at2"/>
<keyword evidence="2" id="KW-1185">Reference proteome</keyword>